<evidence type="ECO:0000259" key="9">
    <source>
        <dbReference type="PROSITE" id="PS50157"/>
    </source>
</evidence>
<dbReference type="GO" id="GO:0000981">
    <property type="term" value="F:DNA-binding transcription factor activity, RNA polymerase II-specific"/>
    <property type="evidence" value="ECO:0007669"/>
    <property type="project" value="TreeGrafter"/>
</dbReference>
<keyword evidence="11" id="KW-1185">Reference proteome</keyword>
<dbReference type="Gene3D" id="3.30.160.60">
    <property type="entry name" value="Classic Zinc Finger"/>
    <property type="match status" value="4"/>
</dbReference>
<evidence type="ECO:0000256" key="3">
    <source>
        <dbReference type="ARBA" id="ARBA00022737"/>
    </source>
</evidence>
<dbReference type="AlphaFoldDB" id="A0A8C6CLF2"/>
<keyword evidence="5" id="KW-0862">Zinc</keyword>
<evidence type="ECO:0000256" key="2">
    <source>
        <dbReference type="ARBA" id="ARBA00022723"/>
    </source>
</evidence>
<evidence type="ECO:0000256" key="8">
    <source>
        <dbReference type="PROSITE-ProRule" id="PRU00042"/>
    </source>
</evidence>
<feature type="domain" description="C2H2-type" evidence="9">
    <location>
        <begin position="30"/>
        <end position="57"/>
    </location>
</feature>
<keyword evidence="6" id="KW-0238">DNA-binding</keyword>
<keyword evidence="2" id="KW-0479">Metal-binding</keyword>
<dbReference type="InterPro" id="IPR036236">
    <property type="entry name" value="Znf_C2H2_sf"/>
</dbReference>
<evidence type="ECO:0000256" key="6">
    <source>
        <dbReference type="ARBA" id="ARBA00023125"/>
    </source>
</evidence>
<dbReference type="GO" id="GO:0008270">
    <property type="term" value="F:zinc ion binding"/>
    <property type="evidence" value="ECO:0007669"/>
    <property type="project" value="UniProtKB-KW"/>
</dbReference>
<dbReference type="SMART" id="SM00355">
    <property type="entry name" value="ZnF_C2H2"/>
    <property type="match status" value="2"/>
</dbReference>
<reference evidence="10" key="2">
    <citation type="submission" date="2025-09" db="UniProtKB">
        <authorList>
            <consortium name="Ensembl"/>
        </authorList>
    </citation>
    <scope>IDENTIFICATION</scope>
</reference>
<keyword evidence="7" id="KW-0539">Nucleus</keyword>
<evidence type="ECO:0000313" key="11">
    <source>
        <dbReference type="Proteomes" id="UP000694544"/>
    </source>
</evidence>
<evidence type="ECO:0000256" key="1">
    <source>
        <dbReference type="ARBA" id="ARBA00004123"/>
    </source>
</evidence>
<dbReference type="FunFam" id="3.30.160.60:FF:002343">
    <property type="entry name" value="Zinc finger protein 33A"/>
    <property type="match status" value="1"/>
</dbReference>
<comment type="subcellular location">
    <subcellularLocation>
        <location evidence="1">Nucleus</location>
    </subcellularLocation>
</comment>
<dbReference type="PANTHER" id="PTHR23235:SF142">
    <property type="entry name" value="ZINC FINGER PROTEIN 384"/>
    <property type="match status" value="1"/>
</dbReference>
<evidence type="ECO:0000313" key="10">
    <source>
        <dbReference type="Ensembl" id="ENSMMSP00000003106.1"/>
    </source>
</evidence>
<reference evidence="10" key="1">
    <citation type="submission" date="2025-08" db="UniProtKB">
        <authorList>
            <consortium name="Ensembl"/>
        </authorList>
    </citation>
    <scope>IDENTIFICATION</scope>
</reference>
<feature type="domain" description="C2H2-type" evidence="9">
    <location>
        <begin position="59"/>
        <end position="81"/>
    </location>
</feature>
<dbReference type="InterPro" id="IPR013087">
    <property type="entry name" value="Znf_C2H2_type"/>
</dbReference>
<dbReference type="PROSITE" id="PS00028">
    <property type="entry name" value="ZINC_FINGER_C2H2_1"/>
    <property type="match status" value="1"/>
</dbReference>
<dbReference type="Pfam" id="PF00096">
    <property type="entry name" value="zf-C2H2"/>
    <property type="match status" value="2"/>
</dbReference>
<proteinExistence type="predicted"/>
<dbReference type="Proteomes" id="UP000694544">
    <property type="component" value="Unplaced"/>
</dbReference>
<dbReference type="GO" id="GO:0005634">
    <property type="term" value="C:nucleus"/>
    <property type="evidence" value="ECO:0007669"/>
    <property type="project" value="UniProtKB-SubCell"/>
</dbReference>
<dbReference type="FunFam" id="3.30.160.60:FF:000029">
    <property type="entry name" value="GLI family zinc finger 4"/>
    <property type="match status" value="1"/>
</dbReference>
<name>A0A8C6CLF2_MOSMO</name>
<protein>
    <recommendedName>
        <fullName evidence="9">C2H2-type domain-containing protein</fullName>
    </recommendedName>
</protein>
<keyword evidence="4 8" id="KW-0863">Zinc-finger</keyword>
<dbReference type="PROSITE" id="PS50157">
    <property type="entry name" value="ZINC_FINGER_C2H2_2"/>
    <property type="match status" value="3"/>
</dbReference>
<evidence type="ECO:0000256" key="7">
    <source>
        <dbReference type="ARBA" id="ARBA00023242"/>
    </source>
</evidence>
<evidence type="ECO:0000256" key="5">
    <source>
        <dbReference type="ARBA" id="ARBA00022833"/>
    </source>
</evidence>
<sequence>RAACTFGRSSSLTKHQRIHTGEKPFRCDPFACGDCGKAFSQSMHLLVHRRTHTGEKPYCGKAFSQSSYLIQHQRLHIGVKPFECSRCGKAFRPAPGLCSLLLGPASSPSYQKASSSVPSVLGTLRSWMWLETQGSTRNPGRQSSNPSSQ</sequence>
<accession>A0A8C6CLF2</accession>
<evidence type="ECO:0000256" key="4">
    <source>
        <dbReference type="ARBA" id="ARBA00022771"/>
    </source>
</evidence>
<dbReference type="SUPFAM" id="SSF57667">
    <property type="entry name" value="beta-beta-alpha zinc fingers"/>
    <property type="match status" value="2"/>
</dbReference>
<feature type="domain" description="C2H2-type" evidence="9">
    <location>
        <begin position="1"/>
        <end position="24"/>
    </location>
</feature>
<dbReference type="GO" id="GO:0000978">
    <property type="term" value="F:RNA polymerase II cis-regulatory region sequence-specific DNA binding"/>
    <property type="evidence" value="ECO:0007669"/>
    <property type="project" value="TreeGrafter"/>
</dbReference>
<dbReference type="PANTHER" id="PTHR23235">
    <property type="entry name" value="KRUEPPEL-LIKE TRANSCRIPTION FACTOR"/>
    <property type="match status" value="1"/>
</dbReference>
<organism evidence="10 11">
    <name type="scientific">Moschus moschiferus</name>
    <name type="common">Siberian musk deer</name>
    <name type="synonym">Moschus sibiricus</name>
    <dbReference type="NCBI Taxonomy" id="68415"/>
    <lineage>
        <taxon>Eukaryota</taxon>
        <taxon>Metazoa</taxon>
        <taxon>Chordata</taxon>
        <taxon>Craniata</taxon>
        <taxon>Vertebrata</taxon>
        <taxon>Euteleostomi</taxon>
        <taxon>Mammalia</taxon>
        <taxon>Eutheria</taxon>
        <taxon>Laurasiatheria</taxon>
        <taxon>Artiodactyla</taxon>
        <taxon>Ruminantia</taxon>
        <taxon>Pecora</taxon>
        <taxon>Moschidae</taxon>
        <taxon>Moschus</taxon>
    </lineage>
</organism>
<keyword evidence="3" id="KW-0677">Repeat</keyword>
<dbReference type="Ensembl" id="ENSMMST00000003384.1">
    <property type="protein sequence ID" value="ENSMMSP00000003106.1"/>
    <property type="gene ID" value="ENSMMSG00000002367.1"/>
</dbReference>
<dbReference type="GeneTree" id="ENSGT01150000286934"/>